<organism evidence="2 3">
    <name type="scientific">Phaeobacter gallaeciensis</name>
    <dbReference type="NCBI Taxonomy" id="60890"/>
    <lineage>
        <taxon>Bacteria</taxon>
        <taxon>Pseudomonadati</taxon>
        <taxon>Pseudomonadota</taxon>
        <taxon>Alphaproteobacteria</taxon>
        <taxon>Rhodobacterales</taxon>
        <taxon>Roseobacteraceae</taxon>
        <taxon>Phaeobacter</taxon>
    </lineage>
</organism>
<dbReference type="EMBL" id="QOCE01000031">
    <property type="protein sequence ID" value="RBW54582.1"/>
    <property type="molecule type" value="Genomic_DNA"/>
</dbReference>
<keyword evidence="1" id="KW-0732">Signal</keyword>
<dbReference type="AlphaFoldDB" id="A0A366WVW9"/>
<comment type="caution">
    <text evidence="2">The sequence shown here is derived from an EMBL/GenBank/DDBJ whole genome shotgun (WGS) entry which is preliminary data.</text>
</comment>
<gene>
    <name evidence="2" type="ORF">DS909_12190</name>
</gene>
<dbReference type="Proteomes" id="UP000252706">
    <property type="component" value="Unassembled WGS sequence"/>
</dbReference>
<dbReference type="RefSeq" id="WP_113823719.1">
    <property type="nucleotide sequence ID" value="NZ_QOCE01000031.1"/>
</dbReference>
<feature type="chain" id="PRO_5016942071" evidence="1">
    <location>
        <begin position="21"/>
        <end position="124"/>
    </location>
</feature>
<name>A0A366WVW9_9RHOB</name>
<proteinExistence type="predicted"/>
<reference evidence="2 3" key="1">
    <citation type="submission" date="2018-07" db="EMBL/GenBank/DDBJ databases">
        <title>Modular assembly of carbohydrate-degrading microbial communities in the ocean.</title>
        <authorList>
            <person name="Enke T.N."/>
            <person name="Datta M.S."/>
            <person name="Schwartzman J.A."/>
            <person name="Cermak N."/>
            <person name="Schmitz D.A."/>
            <person name="Barrere J."/>
            <person name="Cordero O.X."/>
        </authorList>
    </citation>
    <scope>NUCLEOTIDE SEQUENCE [LARGE SCALE GENOMIC DNA]</scope>
    <source>
        <strain evidence="2 3">C3M10</strain>
    </source>
</reference>
<evidence type="ECO:0000256" key="1">
    <source>
        <dbReference type="SAM" id="SignalP"/>
    </source>
</evidence>
<evidence type="ECO:0000313" key="3">
    <source>
        <dbReference type="Proteomes" id="UP000252706"/>
    </source>
</evidence>
<protein>
    <submittedName>
        <fullName evidence="2">Glycine zipper family protein</fullName>
    </submittedName>
</protein>
<dbReference type="PROSITE" id="PS51257">
    <property type="entry name" value="PROKAR_LIPOPROTEIN"/>
    <property type="match status" value="1"/>
</dbReference>
<sequence>MRALKVFSGLALACSVAACANSGANYQPVIDGPVGANYQQDLAECQALAASGATVDGKTASSAAIGAGVGAASSVLWNGNSSELGEAAAVGALAGITSSAIEKNAQRESIVKNCVRGRGHNVVG</sequence>
<feature type="signal peptide" evidence="1">
    <location>
        <begin position="1"/>
        <end position="20"/>
    </location>
</feature>
<accession>A0A366WVW9</accession>
<evidence type="ECO:0000313" key="2">
    <source>
        <dbReference type="EMBL" id="RBW54582.1"/>
    </source>
</evidence>
<dbReference type="OrthoDB" id="7067979at2"/>